<dbReference type="InterPro" id="IPR012347">
    <property type="entry name" value="Ferritin-like"/>
</dbReference>
<dbReference type="AlphaFoldDB" id="A0A4R4ZLH8"/>
<reference evidence="3 4" key="1">
    <citation type="submission" date="2019-03" db="EMBL/GenBank/DDBJ databases">
        <title>Draft genome sequences of novel Actinobacteria.</title>
        <authorList>
            <person name="Sahin N."/>
            <person name="Ay H."/>
            <person name="Saygin H."/>
        </authorList>
    </citation>
    <scope>NUCLEOTIDE SEQUENCE [LARGE SCALE GENOMIC DNA]</scope>
    <source>
        <strain evidence="3 4">JCM 13523</strain>
    </source>
</reference>
<evidence type="ECO:0000313" key="3">
    <source>
        <dbReference type="EMBL" id="TDD58724.1"/>
    </source>
</evidence>
<keyword evidence="4" id="KW-1185">Reference proteome</keyword>
<keyword evidence="1" id="KW-0732">Signal</keyword>
<name>A0A4R4ZLH8_9ACTN</name>
<evidence type="ECO:0000313" key="4">
    <source>
        <dbReference type="Proteomes" id="UP000295124"/>
    </source>
</evidence>
<dbReference type="RefSeq" id="WP_132168808.1">
    <property type="nucleotide sequence ID" value="NZ_SMKX01000047.1"/>
</dbReference>
<feature type="chain" id="PRO_5038370583" evidence="1">
    <location>
        <begin position="22"/>
        <end position="182"/>
    </location>
</feature>
<feature type="signal peptide" evidence="1">
    <location>
        <begin position="1"/>
        <end position="21"/>
    </location>
</feature>
<protein>
    <submittedName>
        <fullName evidence="3">DUF305 domain-containing protein</fullName>
    </submittedName>
</protein>
<proteinExistence type="predicted"/>
<gene>
    <name evidence="3" type="ORF">E1263_18070</name>
</gene>
<dbReference type="Gene3D" id="1.20.1260.10">
    <property type="match status" value="1"/>
</dbReference>
<dbReference type="PROSITE" id="PS51257">
    <property type="entry name" value="PROKAR_LIPOPROTEIN"/>
    <property type="match status" value="1"/>
</dbReference>
<sequence>MKKVLVLALVAGVLAGCGSQPQPPAPAASVATVAAVDAAFNPTDAAWLGLMIPMDEQFLRILGFAQTNSTDPAVRRLAANLTAGHQAELKQLIVLRDRARIPATNAHAGHNMPGMMTDEEVAALQKLRGPAFDKVLRAEVKDHLAQSALVSRSVKAAGQEPGVKKLATVIEKDRTAQAARLG</sequence>
<evidence type="ECO:0000256" key="1">
    <source>
        <dbReference type="SAM" id="SignalP"/>
    </source>
</evidence>
<dbReference type="EMBL" id="SMKX01000047">
    <property type="protein sequence ID" value="TDD58724.1"/>
    <property type="molecule type" value="Genomic_DNA"/>
</dbReference>
<organism evidence="3 4">
    <name type="scientific">Kribbella antibiotica</name>
    <dbReference type="NCBI Taxonomy" id="190195"/>
    <lineage>
        <taxon>Bacteria</taxon>
        <taxon>Bacillati</taxon>
        <taxon>Actinomycetota</taxon>
        <taxon>Actinomycetes</taxon>
        <taxon>Propionibacteriales</taxon>
        <taxon>Kribbellaceae</taxon>
        <taxon>Kribbella</taxon>
    </lineage>
</organism>
<feature type="domain" description="DUF305" evidence="2">
    <location>
        <begin position="44"/>
        <end position="181"/>
    </location>
</feature>
<dbReference type="Pfam" id="PF03713">
    <property type="entry name" value="DUF305"/>
    <property type="match status" value="1"/>
</dbReference>
<evidence type="ECO:0000259" key="2">
    <source>
        <dbReference type="Pfam" id="PF03713"/>
    </source>
</evidence>
<dbReference type="InterPro" id="IPR005183">
    <property type="entry name" value="DUF305_CopM-like"/>
</dbReference>
<dbReference type="Proteomes" id="UP000295124">
    <property type="component" value="Unassembled WGS sequence"/>
</dbReference>
<comment type="caution">
    <text evidence="3">The sequence shown here is derived from an EMBL/GenBank/DDBJ whole genome shotgun (WGS) entry which is preliminary data.</text>
</comment>
<accession>A0A4R4ZLH8</accession>
<dbReference type="OrthoDB" id="26872at2"/>